<reference evidence="1" key="1">
    <citation type="submission" date="2024-09" db="EMBL/GenBank/DDBJ databases">
        <title>Draft Genome Sequences of Neofusicoccum parvum.</title>
        <authorList>
            <person name="Ashida A."/>
            <person name="Camagna M."/>
            <person name="Tanaka A."/>
            <person name="Takemoto D."/>
        </authorList>
    </citation>
    <scope>NUCLEOTIDE SEQUENCE</scope>
    <source>
        <strain evidence="1">PPO83</strain>
    </source>
</reference>
<organism evidence="1 2">
    <name type="scientific">Neofusicoccum parvum</name>
    <dbReference type="NCBI Taxonomy" id="310453"/>
    <lineage>
        <taxon>Eukaryota</taxon>
        <taxon>Fungi</taxon>
        <taxon>Dikarya</taxon>
        <taxon>Ascomycota</taxon>
        <taxon>Pezizomycotina</taxon>
        <taxon>Dothideomycetes</taxon>
        <taxon>Dothideomycetes incertae sedis</taxon>
        <taxon>Botryosphaeriales</taxon>
        <taxon>Botryosphaeriaceae</taxon>
        <taxon>Neofusicoccum</taxon>
    </lineage>
</organism>
<evidence type="ECO:0000313" key="2">
    <source>
        <dbReference type="Proteomes" id="UP001165186"/>
    </source>
</evidence>
<accession>A0ACB5RVW4</accession>
<gene>
    <name evidence="1" type="primary">g6921</name>
    <name evidence="1" type="ORF">NpPPO83_00006921</name>
</gene>
<name>A0ACB5RVW4_9PEZI</name>
<evidence type="ECO:0000313" key="1">
    <source>
        <dbReference type="EMBL" id="GME24662.1"/>
    </source>
</evidence>
<sequence length="888" mass="96179">MRRFFCCGPKDVAESDLPAKPAKQVSERVDRSGVTATAKARKEEQSVESKAARASGEASERNLPTEKPAIPTSEEEATKDGLPAEKPAAASTTEAEGITAEKLPAETPATTREEPAEEQSPVDAPAVPTTAETGREELIAESPAAPTTEDVAEKELPAEVPAEVPAEAPAAAVREDAGADGSPAEHPAPPTTADSSASKYVLAPETAEESSVVDAPVAPASEDSPTDVSVVSTKDDSPAETLVVSTNATAEEEQPPAIPEKAEARNRLSIISTTDDTPAETFATPTEESSPVKLPPVPADEEPVVDVPVVSAKEDVPAEEPVVSTKEDVPVEEPVVSTKENVSSETPAPSTHTPEADSPAEAPAAPATGEASIAQEDSIATIEDKKDPEVTTKETVSAETQDAPVEEIEPVEEFVVQSRSMDDVAPVEDFVVQSRPMEETSPADEFVVQSRPMEEITASDESIVQSREVVPVEPPVVLTKDEDSHSEAPSTSTTDSEDDSSSQTTAPAELPKAREDSVIPKGQEEKFKNIAVPRLFPNSRQGDILQRAVEAYIVNGRSDWTFIRKCLPKSVKGDDSAAQLTKVVLTRMLENCLSEVELTESRVFLPILREQLAQFYWEDHKDKAAIKLWNKVLGDSANGDSDSIVYRARTNATRQLCNIYFTKALEAHISGEDPSKHAKKLEEAAGRGADPVTTMWWYAHCSSLMLTAWHQIHDEDADRALENFRFNAKCAVGKLEGRNPSHAESGFLLLAETLMTAADNWESHVEGDENATRAMSLFLQHHYGLGSDNDGEHCSNKPQTYGACETCDTQLSWGHFQTCRYCKVDFCDSCHQSLEETTLKVRICSPIHDFFRTSGPAPHEIPKDHVLLDGEQVHYKRWISMLKEDWGL</sequence>
<proteinExistence type="predicted"/>
<protein>
    <submittedName>
        <fullName evidence="1">NACHT and TPR domain-containing protein</fullName>
    </submittedName>
</protein>
<comment type="caution">
    <text evidence="1">The sequence shown here is derived from an EMBL/GenBank/DDBJ whole genome shotgun (WGS) entry which is preliminary data.</text>
</comment>
<dbReference type="Proteomes" id="UP001165186">
    <property type="component" value="Unassembled WGS sequence"/>
</dbReference>
<dbReference type="EMBL" id="BSXG01000014">
    <property type="protein sequence ID" value="GME24662.1"/>
    <property type="molecule type" value="Genomic_DNA"/>
</dbReference>
<keyword evidence="2" id="KW-1185">Reference proteome</keyword>